<proteinExistence type="predicted"/>
<feature type="region of interest" description="Disordered" evidence="1">
    <location>
        <begin position="384"/>
        <end position="413"/>
    </location>
</feature>
<dbReference type="STRING" id="314285.KT71_18536"/>
<dbReference type="AlphaFoldDB" id="A4ADS1"/>
<evidence type="ECO:0000313" key="3">
    <source>
        <dbReference type="EMBL" id="EAQ95879.2"/>
    </source>
</evidence>
<keyword evidence="2" id="KW-0812">Transmembrane</keyword>
<dbReference type="PANTHER" id="PTHR40940">
    <property type="entry name" value="PROTEIN BATD-RELATED"/>
    <property type="match status" value="1"/>
</dbReference>
<keyword evidence="2" id="KW-1133">Transmembrane helix</keyword>
<keyword evidence="2" id="KW-0472">Membrane</keyword>
<dbReference type="HOGENOM" id="CLU_632685_0_0_6"/>
<dbReference type="OrthoDB" id="5293418at2"/>
<protein>
    <submittedName>
        <fullName evidence="3">Oxygen tolerance</fullName>
    </submittedName>
</protein>
<organism evidence="3 4">
    <name type="scientific">Congregibacter litoralis KT71</name>
    <dbReference type="NCBI Taxonomy" id="314285"/>
    <lineage>
        <taxon>Bacteria</taxon>
        <taxon>Pseudomonadati</taxon>
        <taxon>Pseudomonadota</taxon>
        <taxon>Gammaproteobacteria</taxon>
        <taxon>Cellvibrionales</taxon>
        <taxon>Halieaceae</taxon>
        <taxon>Congregibacter</taxon>
    </lineage>
</organism>
<evidence type="ECO:0000313" key="4">
    <source>
        <dbReference type="Proteomes" id="UP000019205"/>
    </source>
</evidence>
<comment type="caution">
    <text evidence="3">The sequence shown here is derived from an EMBL/GenBank/DDBJ whole genome shotgun (WGS) entry which is preliminary data.</text>
</comment>
<accession>A4ADS1</accession>
<sequence length="471" mass="51391">MPCGLQRLPRLGSALGQFLATLIILGFCAGFSHGATTLDKLIADDQLQMTVDITTEGTLYQRAPFVLVVEVATARWFSRGTRVRDFRIPGAVVRPVSNFANNSSRRINGETWSVQQWRFRVFPREAGSLELPSLRVFASVNTEEGTVEGERLLYAAPVLIVAPPGADEFKDWIATPSLTVAENWAGTLESYLPGDAITRTRRFMVKDAPAMMLVGSKIDDVEGLSLYAAPATVADQSDRGALTGRREETLVVTFEAPGSYQLPGLEYAWFNTTSGEFEQLSLPPFDIEVTAAAPAASDTREDAQASLLNTKVVIPALLLLTILAILWSARKTPVAIRIRRTLVARRARRERYRRYLRALGQEDSSRCLQLLYDNLGHASALRPQHAVKTGQSPGSLRDALDLPAGASGDEAHDSDIPGRALECFLEHAYGGGDALPHRDAAIALWNAIDRHSRKKFGTDAGGLRLNPAPST</sequence>
<dbReference type="eggNOG" id="ENOG5032X0N">
    <property type="taxonomic scope" value="Bacteria"/>
</dbReference>
<dbReference type="EMBL" id="AAOA02000001">
    <property type="protein sequence ID" value="EAQ95879.2"/>
    <property type="molecule type" value="Genomic_DNA"/>
</dbReference>
<dbReference type="RefSeq" id="WP_023659388.1">
    <property type="nucleotide sequence ID" value="NZ_CM002299.1"/>
</dbReference>
<name>A4ADS1_9GAMM</name>
<dbReference type="PANTHER" id="PTHR40940:SF1">
    <property type="entry name" value="PROTEIN BATD"/>
    <property type="match status" value="1"/>
</dbReference>
<feature type="transmembrane region" description="Helical" evidence="2">
    <location>
        <begin position="312"/>
        <end position="329"/>
    </location>
</feature>
<evidence type="ECO:0000256" key="2">
    <source>
        <dbReference type="SAM" id="Phobius"/>
    </source>
</evidence>
<reference evidence="3 4" key="2">
    <citation type="journal article" date="2009" name="PLoS ONE">
        <title>The photosynthetic apparatus and its regulation in the aerobic gammaproteobacterium Congregibacter litoralis gen. nov., sp. nov.</title>
        <authorList>
            <person name="Spring S."/>
            <person name="Lunsdorf H."/>
            <person name="Fuchs B.M."/>
            <person name="Tindall B.J."/>
        </authorList>
    </citation>
    <scope>NUCLEOTIDE SEQUENCE [LARGE SCALE GENOMIC DNA]</scope>
    <source>
        <strain evidence="3">KT71</strain>
    </source>
</reference>
<evidence type="ECO:0000256" key="1">
    <source>
        <dbReference type="SAM" id="MobiDB-lite"/>
    </source>
</evidence>
<dbReference type="InterPro" id="IPR025738">
    <property type="entry name" value="BatD"/>
</dbReference>
<dbReference type="Proteomes" id="UP000019205">
    <property type="component" value="Chromosome"/>
</dbReference>
<gene>
    <name evidence="3" type="ORF">KT71_18536</name>
</gene>
<keyword evidence="4" id="KW-1185">Reference proteome</keyword>
<reference evidence="3 4" key="1">
    <citation type="journal article" date="2007" name="Proc. Natl. Acad. Sci. U.S.A.">
        <title>Characterization of a marine gammaproteobacterium capable of aerobic anoxygenic photosynthesis.</title>
        <authorList>
            <person name="Fuchs B.M."/>
            <person name="Spring S."/>
            <person name="Teeling H."/>
            <person name="Quast C."/>
            <person name="Wulf J."/>
            <person name="Schattenhofer M."/>
            <person name="Yan S."/>
            <person name="Ferriera S."/>
            <person name="Johnson J."/>
            <person name="Glockner F.O."/>
            <person name="Amann R."/>
        </authorList>
    </citation>
    <scope>NUCLEOTIDE SEQUENCE [LARGE SCALE GENOMIC DNA]</scope>
    <source>
        <strain evidence="3">KT71</strain>
    </source>
</reference>